<name>W2T1U1_NECAM</name>
<dbReference type="Proteomes" id="UP000053676">
    <property type="component" value="Unassembled WGS sequence"/>
</dbReference>
<gene>
    <name evidence="1" type="ORF">NECAME_12010</name>
</gene>
<dbReference type="EMBL" id="KI660260">
    <property type="protein sequence ID" value="ETN75965.1"/>
    <property type="molecule type" value="Genomic_DNA"/>
</dbReference>
<keyword evidence="2" id="KW-1185">Reference proteome</keyword>
<dbReference type="KEGG" id="nai:NECAME_12010"/>
<evidence type="ECO:0000313" key="2">
    <source>
        <dbReference type="Proteomes" id="UP000053676"/>
    </source>
</evidence>
<organism evidence="1 2">
    <name type="scientific">Necator americanus</name>
    <name type="common">Human hookworm</name>
    <dbReference type="NCBI Taxonomy" id="51031"/>
    <lineage>
        <taxon>Eukaryota</taxon>
        <taxon>Metazoa</taxon>
        <taxon>Ecdysozoa</taxon>
        <taxon>Nematoda</taxon>
        <taxon>Chromadorea</taxon>
        <taxon>Rhabditida</taxon>
        <taxon>Rhabditina</taxon>
        <taxon>Rhabditomorpha</taxon>
        <taxon>Strongyloidea</taxon>
        <taxon>Ancylostomatidae</taxon>
        <taxon>Bunostominae</taxon>
        <taxon>Necator</taxon>
    </lineage>
</organism>
<accession>W2T1U1</accession>
<dbReference type="AlphaFoldDB" id="W2T1U1"/>
<protein>
    <submittedName>
        <fullName evidence="1">Uncharacterized protein</fullName>
    </submittedName>
</protein>
<evidence type="ECO:0000313" key="1">
    <source>
        <dbReference type="EMBL" id="ETN75965.1"/>
    </source>
</evidence>
<reference evidence="2" key="1">
    <citation type="journal article" date="2014" name="Nat. Genet.">
        <title>Genome of the human hookworm Necator americanus.</title>
        <authorList>
            <person name="Tang Y.T."/>
            <person name="Gao X."/>
            <person name="Rosa B.A."/>
            <person name="Abubucker S."/>
            <person name="Hallsworth-Pepin K."/>
            <person name="Martin J."/>
            <person name="Tyagi R."/>
            <person name="Heizer E."/>
            <person name="Zhang X."/>
            <person name="Bhonagiri-Palsikar V."/>
            <person name="Minx P."/>
            <person name="Warren W.C."/>
            <person name="Wang Q."/>
            <person name="Zhan B."/>
            <person name="Hotez P.J."/>
            <person name="Sternberg P.W."/>
            <person name="Dougall A."/>
            <person name="Gaze S.T."/>
            <person name="Mulvenna J."/>
            <person name="Sotillo J."/>
            <person name="Ranganathan S."/>
            <person name="Rabelo E.M."/>
            <person name="Wilson R.K."/>
            <person name="Felgner P.L."/>
            <person name="Bethony J."/>
            <person name="Hawdon J.M."/>
            <person name="Gasser R.B."/>
            <person name="Loukas A."/>
            <person name="Mitreva M."/>
        </authorList>
    </citation>
    <scope>NUCLEOTIDE SEQUENCE [LARGE SCALE GENOMIC DNA]</scope>
</reference>
<proteinExistence type="predicted"/>
<sequence length="80" mass="9165">MLRRALNSVSPIVVHWGKKQQKRMTGSFYHQEIIALQFSKAVSAIRKSVALFDRLILTNERISIELLVSKTVERSAAIQR</sequence>